<dbReference type="Proteomes" id="UP001633002">
    <property type="component" value="Unassembled WGS sequence"/>
</dbReference>
<dbReference type="EMBL" id="JBJQOH010000003">
    <property type="protein sequence ID" value="KAL3694649.1"/>
    <property type="molecule type" value="Genomic_DNA"/>
</dbReference>
<evidence type="ECO:0000256" key="1">
    <source>
        <dbReference type="SAM" id="MobiDB-lite"/>
    </source>
</evidence>
<feature type="region of interest" description="Disordered" evidence="1">
    <location>
        <begin position="112"/>
        <end position="140"/>
    </location>
</feature>
<proteinExistence type="predicted"/>
<dbReference type="AlphaFoldDB" id="A0ABD3HWF1"/>
<sequence length="140" mass="15884">MKKYKKPKLVVDLDNEEEDDLHSKAPSSDEQTRTLIALSSKALLANKKKMVVSCHNFTKMAEACKKKWLSEFKKYKAEKFHNSVSGNDHQVTCKFYDDIDLHSENSIHVKKTIHGDASGSENPRPVEEKSVTEIFPSGCE</sequence>
<protein>
    <submittedName>
        <fullName evidence="2">Uncharacterized protein</fullName>
    </submittedName>
</protein>
<accession>A0ABD3HWF1</accession>
<evidence type="ECO:0000313" key="2">
    <source>
        <dbReference type="EMBL" id="KAL3694649.1"/>
    </source>
</evidence>
<reference evidence="2 3" key="1">
    <citation type="submission" date="2024-09" db="EMBL/GenBank/DDBJ databases">
        <title>Chromosome-scale assembly of Riccia sorocarpa.</title>
        <authorList>
            <person name="Paukszto L."/>
        </authorList>
    </citation>
    <scope>NUCLEOTIDE SEQUENCE [LARGE SCALE GENOMIC DNA]</scope>
    <source>
        <strain evidence="2">LP-2024</strain>
        <tissue evidence="2">Aerial parts of the thallus</tissue>
    </source>
</reference>
<feature type="region of interest" description="Disordered" evidence="1">
    <location>
        <begin position="1"/>
        <end position="31"/>
    </location>
</feature>
<keyword evidence="3" id="KW-1185">Reference proteome</keyword>
<comment type="caution">
    <text evidence="2">The sequence shown here is derived from an EMBL/GenBank/DDBJ whole genome shotgun (WGS) entry which is preliminary data.</text>
</comment>
<gene>
    <name evidence="2" type="ORF">R1sor_008300</name>
</gene>
<evidence type="ECO:0000313" key="3">
    <source>
        <dbReference type="Proteomes" id="UP001633002"/>
    </source>
</evidence>
<name>A0ABD3HWF1_9MARC</name>
<organism evidence="2 3">
    <name type="scientific">Riccia sorocarpa</name>
    <dbReference type="NCBI Taxonomy" id="122646"/>
    <lineage>
        <taxon>Eukaryota</taxon>
        <taxon>Viridiplantae</taxon>
        <taxon>Streptophyta</taxon>
        <taxon>Embryophyta</taxon>
        <taxon>Marchantiophyta</taxon>
        <taxon>Marchantiopsida</taxon>
        <taxon>Marchantiidae</taxon>
        <taxon>Marchantiales</taxon>
        <taxon>Ricciaceae</taxon>
        <taxon>Riccia</taxon>
    </lineage>
</organism>